<dbReference type="AlphaFoldDB" id="A0A1H5F7L7"/>
<gene>
    <name evidence="1" type="ORF">SAMN05421553_3800</name>
</gene>
<name>A0A1H5F7L7_PSEAG</name>
<accession>A0A1H5F7L7</accession>
<organism evidence="1 2">
    <name type="scientific">Pseudomonas anguilliseptica</name>
    <dbReference type="NCBI Taxonomy" id="53406"/>
    <lineage>
        <taxon>Bacteria</taxon>
        <taxon>Pseudomonadati</taxon>
        <taxon>Pseudomonadota</taxon>
        <taxon>Gammaproteobacteria</taxon>
        <taxon>Pseudomonadales</taxon>
        <taxon>Pseudomonadaceae</taxon>
        <taxon>Pseudomonas</taxon>
    </lineage>
</organism>
<dbReference type="Proteomes" id="UP000242849">
    <property type="component" value="Unassembled WGS sequence"/>
</dbReference>
<evidence type="ECO:0000313" key="1">
    <source>
        <dbReference type="EMBL" id="SED99381.1"/>
    </source>
</evidence>
<protein>
    <submittedName>
        <fullName evidence="1">Uncharacterized protein</fullName>
    </submittedName>
</protein>
<dbReference type="STRING" id="53406.SAMN05421553_3800"/>
<evidence type="ECO:0000313" key="2">
    <source>
        <dbReference type="Proteomes" id="UP000242849"/>
    </source>
</evidence>
<sequence length="264" mass="26591">MATEAQGDIQLGGLSAFYDLVALAPPAAGALNLNAPQETVVVSLDQNVTAITMPAGVTGRALNKRIVFVQTGAGNFTVAGWAAAGVAVEGNAPEPALATGAGAVTEIILTNVHNQGWRMYIDTSGSATYGEANTAANIGSGSGIYEGKSGVQLRFKSLKAGAGVTLTPDADSITISADGGGGGGSGDVVSTSLGDMVFGTGSAPYGAPVGASLIQQSYNSVEQTIIVLGIVDFSDVASQTTGMQIGYATTSNTLVYRYYRQEPI</sequence>
<dbReference type="EMBL" id="FNSC01000001">
    <property type="protein sequence ID" value="SED99381.1"/>
    <property type="molecule type" value="Genomic_DNA"/>
</dbReference>
<keyword evidence="2" id="KW-1185">Reference proteome</keyword>
<reference evidence="2" key="1">
    <citation type="submission" date="2016-10" db="EMBL/GenBank/DDBJ databases">
        <authorList>
            <person name="Varghese N."/>
            <person name="Submissions S."/>
        </authorList>
    </citation>
    <scope>NUCLEOTIDE SEQUENCE [LARGE SCALE GENOMIC DNA]</scope>
    <source>
        <strain evidence="2">DSM 12111</strain>
    </source>
</reference>
<dbReference type="RefSeq" id="WP_090385776.1">
    <property type="nucleotide sequence ID" value="NZ_FNSC01000001.1"/>
</dbReference>
<proteinExistence type="predicted"/>